<dbReference type="CDD" id="cd22157">
    <property type="entry name" value="F-box_AtFBW1-like"/>
    <property type="match status" value="1"/>
</dbReference>
<name>A0A7J6XF99_THATH</name>
<comment type="caution">
    <text evidence="2">The sequence shown here is derived from an EMBL/GenBank/DDBJ whole genome shotgun (WGS) entry which is preliminary data.</text>
</comment>
<dbReference type="PROSITE" id="PS50181">
    <property type="entry name" value="FBOX"/>
    <property type="match status" value="1"/>
</dbReference>
<proteinExistence type="predicted"/>
<dbReference type="Gene3D" id="1.20.1280.50">
    <property type="match status" value="1"/>
</dbReference>
<gene>
    <name evidence="2" type="ORF">FRX31_001949</name>
</gene>
<accession>A0A7J6XF99</accession>
<dbReference type="InterPro" id="IPR036047">
    <property type="entry name" value="F-box-like_dom_sf"/>
</dbReference>
<dbReference type="PANTHER" id="PTHR31672">
    <property type="entry name" value="BNACNNG10540D PROTEIN"/>
    <property type="match status" value="1"/>
</dbReference>
<dbReference type="PANTHER" id="PTHR31672:SF13">
    <property type="entry name" value="F-BOX PROTEIN CPR30-LIKE"/>
    <property type="match status" value="1"/>
</dbReference>
<dbReference type="NCBIfam" id="TIGR01640">
    <property type="entry name" value="F_box_assoc_1"/>
    <property type="match status" value="1"/>
</dbReference>
<dbReference type="EMBL" id="JABWDY010000020">
    <property type="protein sequence ID" value="KAF5208466.1"/>
    <property type="molecule type" value="Genomic_DNA"/>
</dbReference>
<keyword evidence="3" id="KW-1185">Reference proteome</keyword>
<protein>
    <recommendedName>
        <fullName evidence="1">F-box domain-containing protein</fullName>
    </recommendedName>
</protein>
<dbReference type="AlphaFoldDB" id="A0A7J6XF99"/>
<feature type="domain" description="F-box" evidence="1">
    <location>
        <begin position="1"/>
        <end position="44"/>
    </location>
</feature>
<evidence type="ECO:0000313" key="3">
    <source>
        <dbReference type="Proteomes" id="UP000554482"/>
    </source>
</evidence>
<reference evidence="2 3" key="1">
    <citation type="submission" date="2020-06" db="EMBL/GenBank/DDBJ databases">
        <title>Transcriptomic and genomic resources for Thalictrum thalictroides and T. hernandezii: Facilitating candidate gene discovery in an emerging model plant lineage.</title>
        <authorList>
            <person name="Arias T."/>
            <person name="Riano-Pachon D.M."/>
            <person name="Di Stilio V.S."/>
        </authorList>
    </citation>
    <scope>NUCLEOTIDE SEQUENCE [LARGE SCALE GENOMIC DNA]</scope>
    <source>
        <strain evidence="3">cv. WT478/WT964</strain>
        <tissue evidence="2">Leaves</tissue>
    </source>
</reference>
<dbReference type="Pfam" id="PF00646">
    <property type="entry name" value="F-box"/>
    <property type="match status" value="1"/>
</dbReference>
<dbReference type="InterPro" id="IPR001810">
    <property type="entry name" value="F-box_dom"/>
</dbReference>
<evidence type="ECO:0000259" key="1">
    <source>
        <dbReference type="PROSITE" id="PS50181"/>
    </source>
</evidence>
<dbReference type="InterPro" id="IPR017451">
    <property type="entry name" value="F-box-assoc_interact_dom"/>
</dbReference>
<dbReference type="InterPro" id="IPR013187">
    <property type="entry name" value="F-box-assoc_dom_typ3"/>
</dbReference>
<dbReference type="SMART" id="SM00256">
    <property type="entry name" value="FBOX"/>
    <property type="match status" value="1"/>
</dbReference>
<dbReference type="Pfam" id="PF08268">
    <property type="entry name" value="FBA_3"/>
    <property type="match status" value="1"/>
</dbReference>
<sequence length="411" mass="47249">MEKLTQDLIIDILSRLPTVPLLQSRCVCKSWHHIITFDAIFYTLRNNHQSLLTNADALTLISPSHFTDKSADQLYFTHFNENVRPLIQKIDVSSFIHGITKEVYLRVVGVCNGLICLATFQKPLHGLSAPMDKRRIKSFQILNPISRENLELPNFEEESLLSTSDGVTGKISKRRFYGFGFDKCNQVFKLVLFLVFDDVDDEYGNSNNVVNEMFVFTFGSGWRRSLGEVPSMIRYAFSDASNVCVNGCLYWITCTAVPDSTNYSLVIMSFNLGDETFGTIETPEMIVVESAYYLVQAHYYYTLAVFENRLCWIDMKNDKHINIWIKKSDSEESWIKKFCLQKNLLPGHYGPVRPIKLERNGELFLYHRNHVISYNVRCNMSKFFIIDEELEGISHDEGFPFAGSFISVSSQ</sequence>
<dbReference type="SUPFAM" id="SSF81383">
    <property type="entry name" value="F-box domain"/>
    <property type="match status" value="1"/>
</dbReference>
<dbReference type="InterPro" id="IPR050796">
    <property type="entry name" value="SCF_F-box_component"/>
</dbReference>
<dbReference type="OrthoDB" id="5319261at2759"/>
<organism evidence="2 3">
    <name type="scientific">Thalictrum thalictroides</name>
    <name type="common">Rue-anemone</name>
    <name type="synonym">Anemone thalictroides</name>
    <dbReference type="NCBI Taxonomy" id="46969"/>
    <lineage>
        <taxon>Eukaryota</taxon>
        <taxon>Viridiplantae</taxon>
        <taxon>Streptophyta</taxon>
        <taxon>Embryophyta</taxon>
        <taxon>Tracheophyta</taxon>
        <taxon>Spermatophyta</taxon>
        <taxon>Magnoliopsida</taxon>
        <taxon>Ranunculales</taxon>
        <taxon>Ranunculaceae</taxon>
        <taxon>Thalictroideae</taxon>
        <taxon>Thalictrum</taxon>
    </lineage>
</organism>
<dbReference type="Proteomes" id="UP000554482">
    <property type="component" value="Unassembled WGS sequence"/>
</dbReference>
<evidence type="ECO:0000313" key="2">
    <source>
        <dbReference type="EMBL" id="KAF5208466.1"/>
    </source>
</evidence>